<keyword evidence="2" id="KW-1185">Reference proteome</keyword>
<accession>A0ABR8Y0W6</accession>
<reference evidence="1 2" key="1">
    <citation type="submission" date="2020-08" db="EMBL/GenBank/DDBJ databases">
        <title>A Genomic Blueprint of the Chicken Gut Microbiome.</title>
        <authorList>
            <person name="Gilroy R."/>
            <person name="Ravi A."/>
            <person name="Getino M."/>
            <person name="Pursley I."/>
            <person name="Horton D.L."/>
            <person name="Alikhan N.-F."/>
            <person name="Baker D."/>
            <person name="Gharbi K."/>
            <person name="Hall N."/>
            <person name="Watson M."/>
            <person name="Adriaenssens E.M."/>
            <person name="Foster-Nyarko E."/>
            <person name="Jarju S."/>
            <person name="Secka A."/>
            <person name="Antonio M."/>
            <person name="Oren A."/>
            <person name="Chaudhuri R."/>
            <person name="La Ragione R.M."/>
            <person name="Hildebrand F."/>
            <person name="Pallen M.J."/>
        </authorList>
    </citation>
    <scope>NUCLEOTIDE SEQUENCE [LARGE SCALE GENOMIC DNA]</scope>
    <source>
        <strain evidence="1 2">A46</strain>
    </source>
</reference>
<dbReference type="EMBL" id="JACSPZ010000007">
    <property type="protein sequence ID" value="MBD8037848.1"/>
    <property type="molecule type" value="Genomic_DNA"/>
</dbReference>
<evidence type="ECO:0000313" key="1">
    <source>
        <dbReference type="EMBL" id="MBD8037848.1"/>
    </source>
</evidence>
<evidence type="ECO:0000313" key="2">
    <source>
        <dbReference type="Proteomes" id="UP000619101"/>
    </source>
</evidence>
<organism evidence="1 2">
    <name type="scientific">Solibacillus faecavium</name>
    <dbReference type="NCBI Taxonomy" id="2762221"/>
    <lineage>
        <taxon>Bacteria</taxon>
        <taxon>Bacillati</taxon>
        <taxon>Bacillota</taxon>
        <taxon>Bacilli</taxon>
        <taxon>Bacillales</taxon>
        <taxon>Caryophanaceae</taxon>
        <taxon>Solibacillus</taxon>
    </lineage>
</organism>
<gene>
    <name evidence="1" type="ORF">H9635_13945</name>
</gene>
<protein>
    <submittedName>
        <fullName evidence="1">Dehydrogenase</fullName>
    </submittedName>
</protein>
<sequence length="121" mass="13884">MAKLYTDYFNHTALTVPSHFIDVKNGETVEVSTEIFNQIEYHTENQTLIHLVLSALTEYFHPNKKRESNKDILMELAEIKQMLQGNQLNKAYVSNPKKSAQPKTTELDLKEVDDILEVFGG</sequence>
<proteinExistence type="predicted"/>
<name>A0ABR8Y0W6_9BACL</name>
<comment type="caution">
    <text evidence="1">The sequence shown here is derived from an EMBL/GenBank/DDBJ whole genome shotgun (WGS) entry which is preliminary data.</text>
</comment>
<dbReference type="Proteomes" id="UP000619101">
    <property type="component" value="Unassembled WGS sequence"/>
</dbReference>
<dbReference type="RefSeq" id="WP_191700930.1">
    <property type="nucleotide sequence ID" value="NZ_JACSPZ010000007.1"/>
</dbReference>